<reference evidence="13 14" key="1">
    <citation type="submission" date="2019-01" db="EMBL/GenBank/DDBJ databases">
        <title>Novel species of Nocardioides.</title>
        <authorList>
            <person name="Liu Q."/>
            <person name="Xin Y.-H."/>
        </authorList>
    </citation>
    <scope>NUCLEOTIDE SEQUENCE [LARGE SCALE GENOMIC DNA]</scope>
    <source>
        <strain evidence="13 14">CGMCC 4.6882</strain>
    </source>
</reference>
<evidence type="ECO:0000313" key="13">
    <source>
        <dbReference type="EMBL" id="RYB93061.1"/>
    </source>
</evidence>
<keyword evidence="2" id="KW-1003">Cell membrane</keyword>
<evidence type="ECO:0000256" key="1">
    <source>
        <dbReference type="ARBA" id="ARBA00004651"/>
    </source>
</evidence>
<name>A0A4Q2RV71_9ACTN</name>
<evidence type="ECO:0000256" key="10">
    <source>
        <dbReference type="SAM" id="Phobius"/>
    </source>
</evidence>
<dbReference type="Gene3D" id="2.60.40.1220">
    <property type="match status" value="1"/>
</dbReference>
<dbReference type="InterPro" id="IPR014755">
    <property type="entry name" value="Cu-Rt/internalin_Ig-like"/>
</dbReference>
<evidence type="ECO:0000256" key="4">
    <source>
        <dbReference type="ARBA" id="ARBA00022723"/>
    </source>
</evidence>
<feature type="domain" description="CopC" evidence="11">
    <location>
        <begin position="153"/>
        <end position="247"/>
    </location>
</feature>
<feature type="transmembrane region" description="Helical" evidence="10">
    <location>
        <begin position="488"/>
        <end position="508"/>
    </location>
</feature>
<dbReference type="PANTHER" id="PTHR34820">
    <property type="entry name" value="INNER MEMBRANE PROTEIN YEBZ"/>
    <property type="match status" value="1"/>
</dbReference>
<feature type="domain" description="Copper resistance protein D" evidence="12">
    <location>
        <begin position="448"/>
        <end position="554"/>
    </location>
</feature>
<keyword evidence="5" id="KW-0732">Signal</keyword>
<feature type="transmembrane region" description="Helical" evidence="10">
    <location>
        <begin position="312"/>
        <end position="334"/>
    </location>
</feature>
<dbReference type="Pfam" id="PF05425">
    <property type="entry name" value="CopD"/>
    <property type="match status" value="1"/>
</dbReference>
<feature type="transmembrane region" description="Helical" evidence="10">
    <location>
        <begin position="346"/>
        <end position="370"/>
    </location>
</feature>
<dbReference type="Proteomes" id="UP000294071">
    <property type="component" value="Unassembled WGS sequence"/>
</dbReference>
<feature type="compositionally biased region" description="Basic residues" evidence="9">
    <location>
        <begin position="1"/>
        <end position="33"/>
    </location>
</feature>
<dbReference type="SUPFAM" id="SSF81296">
    <property type="entry name" value="E set domains"/>
    <property type="match status" value="1"/>
</dbReference>
<dbReference type="GO" id="GO:0006825">
    <property type="term" value="P:copper ion transport"/>
    <property type="evidence" value="ECO:0007669"/>
    <property type="project" value="InterPro"/>
</dbReference>
<comment type="caution">
    <text evidence="13">The sequence shown here is derived from an EMBL/GenBank/DDBJ whole genome shotgun (WGS) entry which is preliminary data.</text>
</comment>
<keyword evidence="7" id="KW-0186">Copper</keyword>
<feature type="region of interest" description="Disordered" evidence="9">
    <location>
        <begin position="1"/>
        <end position="114"/>
    </location>
</feature>
<keyword evidence="6 10" id="KW-1133">Transmembrane helix</keyword>
<dbReference type="GO" id="GO:0005507">
    <property type="term" value="F:copper ion binding"/>
    <property type="evidence" value="ECO:0007669"/>
    <property type="project" value="InterPro"/>
</dbReference>
<protein>
    <submittedName>
        <fullName evidence="13">Copper resistance protein CopC</fullName>
    </submittedName>
</protein>
<evidence type="ECO:0000256" key="2">
    <source>
        <dbReference type="ARBA" id="ARBA00022475"/>
    </source>
</evidence>
<accession>A0A4Q2RV71</accession>
<feature type="transmembrane region" description="Helical" evidence="10">
    <location>
        <begin position="273"/>
        <end position="300"/>
    </location>
</feature>
<dbReference type="GO" id="GO:0046688">
    <property type="term" value="P:response to copper ion"/>
    <property type="evidence" value="ECO:0007669"/>
    <property type="project" value="InterPro"/>
</dbReference>
<dbReference type="AlphaFoldDB" id="A0A4Q2RV71"/>
<evidence type="ECO:0000256" key="8">
    <source>
        <dbReference type="ARBA" id="ARBA00023136"/>
    </source>
</evidence>
<keyword evidence="8 10" id="KW-0472">Membrane</keyword>
<dbReference type="InterPro" id="IPR007348">
    <property type="entry name" value="CopC_dom"/>
</dbReference>
<feature type="transmembrane region" description="Helical" evidence="10">
    <location>
        <begin position="536"/>
        <end position="555"/>
    </location>
</feature>
<evidence type="ECO:0000259" key="12">
    <source>
        <dbReference type="Pfam" id="PF05425"/>
    </source>
</evidence>
<dbReference type="PANTHER" id="PTHR34820:SF4">
    <property type="entry name" value="INNER MEMBRANE PROTEIN YEBZ"/>
    <property type="match status" value="1"/>
</dbReference>
<dbReference type="EMBL" id="SDWT01000001">
    <property type="protein sequence ID" value="RYB93061.1"/>
    <property type="molecule type" value="Genomic_DNA"/>
</dbReference>
<proteinExistence type="predicted"/>
<dbReference type="GO" id="GO:0042597">
    <property type="term" value="C:periplasmic space"/>
    <property type="evidence" value="ECO:0007669"/>
    <property type="project" value="InterPro"/>
</dbReference>
<feature type="transmembrane region" description="Helical" evidence="10">
    <location>
        <begin position="412"/>
        <end position="435"/>
    </location>
</feature>
<keyword evidence="4" id="KW-0479">Metal-binding</keyword>
<evidence type="ECO:0000256" key="3">
    <source>
        <dbReference type="ARBA" id="ARBA00022692"/>
    </source>
</evidence>
<dbReference type="InterPro" id="IPR032694">
    <property type="entry name" value="CopC/D"/>
</dbReference>
<sequence>MRRVRPAGSRSRPRARTPTRWRARRRPSRSPRRAPRETTTTTRTTRPTRRRSPPSRPARPAAGPTGPTAPPRRPTPTRAPPPSGGRASGSASSAPSSAASPWRAPASSRDPGVTTYARPVRWRRALRTGVGPVLAALVACACVLLGSAPASAHAELVSTDPAEGAVVDAAPASVSLTFNEPVRLTSQEVAVYDADGEPVDASAGANGTVVTVTLPGAADLADGTYVVSWNVLSDDGHPIAGALTFSVGSPSASVVAPPEPATSSAVVTVLRDVVTVVTVVGLLLAAGLAFFVAFVLPRAWAGGEVRSRLRRLTSYAAGAGAAGAVLQVPVAAVYGQGLELTDVVTAFDVGLVTNELVSAALVVVGLGVVVRTMTDAAPGATAARVLGAGSLLALAGPSMVGHTRAFAPSPVLVFYDVLHVTAGAVWLGGLVGLVLTLRALAGRELLAAQVLARFSTFAAVALLVVAGAGAFLTWRILGSWAGFVETTYGRLLLVKIGIAVLVAAIGGWNRWRTLPAVRAATGFADRGRAAGLVTRAVRVEAALLVVLLGVTGFLVNQSPRPAPVTAASGTTGVGASTAGDLRVLAVLDPRRTGSNTLLVQVQDASGEPYDPPSNPVVELRTDGLDLGAVAVTPVAAGTWRGKVVIPRAGEWEVQVSIPLSRFDNPVTTVRLSVRP</sequence>
<evidence type="ECO:0000256" key="5">
    <source>
        <dbReference type="ARBA" id="ARBA00022729"/>
    </source>
</evidence>
<dbReference type="OrthoDB" id="5242236at2"/>
<feature type="compositionally biased region" description="Low complexity" evidence="9">
    <location>
        <begin position="84"/>
        <end position="109"/>
    </location>
</feature>
<dbReference type="Pfam" id="PF04234">
    <property type="entry name" value="CopC"/>
    <property type="match status" value="1"/>
</dbReference>
<keyword evidence="14" id="KW-1185">Reference proteome</keyword>
<keyword evidence="3 10" id="KW-0812">Transmembrane</keyword>
<gene>
    <name evidence="13" type="ORF">EUA93_01040</name>
</gene>
<dbReference type="GO" id="GO:0005886">
    <property type="term" value="C:plasma membrane"/>
    <property type="evidence" value="ECO:0007669"/>
    <property type="project" value="UniProtKB-SubCell"/>
</dbReference>
<organism evidence="13 14">
    <name type="scientific">Nocardioides oleivorans</name>
    <dbReference type="NCBI Taxonomy" id="273676"/>
    <lineage>
        <taxon>Bacteria</taxon>
        <taxon>Bacillati</taxon>
        <taxon>Actinomycetota</taxon>
        <taxon>Actinomycetes</taxon>
        <taxon>Propionibacteriales</taxon>
        <taxon>Nocardioidaceae</taxon>
        <taxon>Nocardioides</taxon>
    </lineage>
</organism>
<evidence type="ECO:0000256" key="7">
    <source>
        <dbReference type="ARBA" id="ARBA00023008"/>
    </source>
</evidence>
<evidence type="ECO:0000256" key="6">
    <source>
        <dbReference type="ARBA" id="ARBA00022989"/>
    </source>
</evidence>
<feature type="transmembrane region" description="Helical" evidence="10">
    <location>
        <begin position="128"/>
        <end position="148"/>
    </location>
</feature>
<evidence type="ECO:0000313" key="14">
    <source>
        <dbReference type="Proteomes" id="UP000294071"/>
    </source>
</evidence>
<evidence type="ECO:0000256" key="9">
    <source>
        <dbReference type="SAM" id="MobiDB-lite"/>
    </source>
</evidence>
<dbReference type="InterPro" id="IPR014756">
    <property type="entry name" value="Ig_E-set"/>
</dbReference>
<evidence type="ECO:0000259" key="11">
    <source>
        <dbReference type="Pfam" id="PF04234"/>
    </source>
</evidence>
<feature type="transmembrane region" description="Helical" evidence="10">
    <location>
        <begin position="456"/>
        <end position="476"/>
    </location>
</feature>
<feature type="transmembrane region" description="Helical" evidence="10">
    <location>
        <begin position="382"/>
        <end position="400"/>
    </location>
</feature>
<dbReference type="InterPro" id="IPR008457">
    <property type="entry name" value="Cu-R_CopD_dom"/>
</dbReference>
<comment type="subcellular location">
    <subcellularLocation>
        <location evidence="1">Cell membrane</location>
        <topology evidence="1">Multi-pass membrane protein</topology>
    </subcellularLocation>
</comment>
<feature type="compositionally biased region" description="Pro residues" evidence="9">
    <location>
        <begin position="67"/>
        <end position="83"/>
    </location>
</feature>